<reference evidence="2 3" key="1">
    <citation type="submission" date="2011-05" db="EMBL/GenBank/DDBJ databases">
        <authorList>
            <person name="Muzny D."/>
            <person name="Qin X."/>
            <person name="Deng J."/>
            <person name="Jiang H."/>
            <person name="Liu Y."/>
            <person name="Qu J."/>
            <person name="Song X.-Z."/>
            <person name="Zhang L."/>
            <person name="Thornton R."/>
            <person name="Coyle M."/>
            <person name="Francisco L."/>
            <person name="Jackson L."/>
            <person name="Javaid M."/>
            <person name="Korchina V."/>
            <person name="Kovar C."/>
            <person name="Mata R."/>
            <person name="Mathew T."/>
            <person name="Ngo R."/>
            <person name="Nguyen L."/>
            <person name="Nguyen N."/>
            <person name="Okwuonu G."/>
            <person name="Ongeri F."/>
            <person name="Pham C."/>
            <person name="Simmons D."/>
            <person name="Wilczek-Boney K."/>
            <person name="Hale W."/>
            <person name="Jakkamsetti A."/>
            <person name="Pham P."/>
            <person name="Ruth R."/>
            <person name="San Lucas F."/>
            <person name="Warren J."/>
            <person name="Zhang J."/>
            <person name="Zhao Z."/>
            <person name="Zhou C."/>
            <person name="Zhu D."/>
            <person name="Lee S."/>
            <person name="Bess C."/>
            <person name="Blankenburg K."/>
            <person name="Forbes L."/>
            <person name="Fu Q."/>
            <person name="Gubbala S."/>
            <person name="Hirani K."/>
            <person name="Jayaseelan J.C."/>
            <person name="Lara F."/>
            <person name="Munidasa M."/>
            <person name="Palculict T."/>
            <person name="Patil S."/>
            <person name="Pu L.-L."/>
            <person name="Saada N."/>
            <person name="Tang L."/>
            <person name="Weissenberger G."/>
            <person name="Zhu Y."/>
            <person name="Hemphill L."/>
            <person name="Shang Y."/>
            <person name="Youmans B."/>
            <person name="Ayvaz T."/>
            <person name="Ross M."/>
            <person name="Santibanez J."/>
            <person name="Aqrawi P."/>
            <person name="Gross S."/>
            <person name="Joshi V."/>
            <person name="Fowler G."/>
            <person name="Nazareth L."/>
            <person name="Reid J."/>
            <person name="Worley K."/>
            <person name="Petrosino J."/>
            <person name="Highlander S."/>
            <person name="Gibbs R."/>
        </authorList>
    </citation>
    <scope>NUCLEOTIDE SEQUENCE [LARGE SCALE GENOMIC DNA]</scope>
    <source>
        <strain evidence="2 3">ATCC 33926</strain>
    </source>
</reference>
<dbReference type="Pfam" id="PF08463">
    <property type="entry name" value="EcoEI_R_C"/>
    <property type="match status" value="1"/>
</dbReference>
<dbReference type="Pfam" id="PF04851">
    <property type="entry name" value="ResIII"/>
    <property type="match status" value="1"/>
</dbReference>
<dbReference type="SMART" id="SM00487">
    <property type="entry name" value="DEXDc"/>
    <property type="match status" value="1"/>
</dbReference>
<dbReference type="InterPro" id="IPR027417">
    <property type="entry name" value="P-loop_NTPase"/>
</dbReference>
<dbReference type="GO" id="GO:0015668">
    <property type="term" value="F:type III site-specific deoxyribonuclease activity"/>
    <property type="evidence" value="ECO:0007669"/>
    <property type="project" value="UniProtKB-EC"/>
</dbReference>
<dbReference type="GO" id="GO:0003677">
    <property type="term" value="F:DNA binding"/>
    <property type="evidence" value="ECO:0007669"/>
    <property type="project" value="InterPro"/>
</dbReference>
<dbReference type="CDD" id="cd18032">
    <property type="entry name" value="DEXHc_RE_I_III_res"/>
    <property type="match status" value="1"/>
</dbReference>
<dbReference type="EMBL" id="AFQE01000072">
    <property type="protein sequence ID" value="EGQ76900.1"/>
    <property type="molecule type" value="Genomic_DNA"/>
</dbReference>
<feature type="domain" description="Helicase ATP-binding" evidence="1">
    <location>
        <begin position="247"/>
        <end position="437"/>
    </location>
</feature>
<sequence length="1009" mass="115375">MQLKQMKATWVIIENYKKQLQSSRENCRVSLFEAGQQVIQFHRIQQMNIFFISFNALSRIVFMSKQVTYNQHPEQQARDIIDQKLEQAGWAIQSVKHFNRNSSLGVAVREYPTDSGPVDYLLFVDGEPVAMIEAKPENFGHKLNTVEEQSARYADSELNYIQQAEIAFLYESTGVVTRFTNRNDPAPRAREVFNFHRPETLQKWASEGKNTLRAKLKAIPLLNPNHLSASELGLRDCQLTAIENMQDSLAKDLPRALIQMATGAGKTYTAISIMYRLLKYTGKRRILFLVDTVNLGEQAEQEMLVFTPSDDNRKFTELYNAQVIKSPHIPNGVEVCICTIQRMYSLLKGEDLSIPDDSMELEEWENRLKEPLPVAYQPDLPPEFFDFIFIDECHRSIYNLWRQVLDYFDAYLIGLTATPDNRTFGFFNQNVVSEYSHEQAVADGVNVGNEVYLINTKISLDGGKFKAEELVEHRERTTRRKRWQQQDSDEAYTAKQLDRDVVNPSQIRTIIRTFRDHLPVMFPNRQEVPKTLIFAKNDSHADDIIKMVREEFGQGNEFCKKITYKAKDDIVGENGEIIEQGEEPKTVLANFRNSYNPRIAVTVDMIATGTDVRPLECLLFMRDVKSRNYFEQMKGRGTRTLDKEGLQKVSPSASSAKTHYVIVDAIGVTKSLKTASQQLDTKRSVSFSDLGKAVVFGGAFDSDSISSLAARLARLNKQLDDEQQKQITAITGGVPLPQLVKDLFHAINADEIHRAACEQEGISIDETPSEKTVLQIQKQRVKAATRPLSMELFTILDDIRKQNEQKIDAQIDEVIHAGWAENDETLTQDFAEWIRSNKDEITALQIFYNQPYQRQALSLAMIKELADAIKKAKPKLAFSHIWQAYARLDNVSEQAESELTALVSLIRRVIGIDGKITPFSKTVRKNFQTWAFEHNRRADKPLTEEQMQWLTMIRDHIITSFAIDENDFELTPFNQHGGLGQAYDVLSEVAANDQDFNTLLNEINRQWTA</sequence>
<dbReference type="EC" id="3.1.21.5" evidence="2"/>
<evidence type="ECO:0000313" key="3">
    <source>
        <dbReference type="Proteomes" id="UP000004982"/>
    </source>
</evidence>
<evidence type="ECO:0000313" key="2">
    <source>
        <dbReference type="EMBL" id="EGQ76900.1"/>
    </source>
</evidence>
<dbReference type="AlphaFoldDB" id="A0AA36UJ16"/>
<name>A0AA36UJ16_9NEIS</name>
<dbReference type="Proteomes" id="UP000004982">
    <property type="component" value="Unassembled WGS sequence"/>
</dbReference>
<gene>
    <name evidence="2" type="ORF">HMPREF9418_1542</name>
</gene>
<dbReference type="InterPro" id="IPR014001">
    <property type="entry name" value="Helicase_ATP-bd"/>
</dbReference>
<comment type="caution">
    <text evidence="2">The sequence shown here is derived from an EMBL/GenBank/DDBJ whole genome shotgun (WGS) entry which is preliminary data.</text>
</comment>
<keyword evidence="2" id="KW-0378">Hydrolase</keyword>
<dbReference type="PANTHER" id="PTHR47396">
    <property type="entry name" value="TYPE I RESTRICTION ENZYME ECOKI R PROTEIN"/>
    <property type="match status" value="1"/>
</dbReference>
<dbReference type="Gene3D" id="3.40.50.300">
    <property type="entry name" value="P-loop containing nucleotide triphosphate hydrolases"/>
    <property type="match status" value="2"/>
</dbReference>
<dbReference type="PROSITE" id="PS51192">
    <property type="entry name" value="HELICASE_ATP_BIND_1"/>
    <property type="match status" value="1"/>
</dbReference>
<dbReference type="CDD" id="cd18799">
    <property type="entry name" value="SF2_C_EcoAI-like"/>
    <property type="match status" value="1"/>
</dbReference>
<proteinExistence type="predicted"/>
<protein>
    <submittedName>
        <fullName evidence="2">Type III restriction protein res subunit</fullName>
        <ecNumber evidence="2">3.1.21.5</ecNumber>
    </submittedName>
</protein>
<organism evidence="2 3">
    <name type="scientific">Neisseria macacae ATCC 33926</name>
    <dbReference type="NCBI Taxonomy" id="997348"/>
    <lineage>
        <taxon>Bacteria</taxon>
        <taxon>Pseudomonadati</taxon>
        <taxon>Pseudomonadota</taxon>
        <taxon>Betaproteobacteria</taxon>
        <taxon>Neisseriales</taxon>
        <taxon>Neisseriaceae</taxon>
        <taxon>Neisseria</taxon>
    </lineage>
</organism>
<dbReference type="Gene3D" id="3.90.1570.30">
    <property type="match status" value="1"/>
</dbReference>
<dbReference type="InterPro" id="IPR013670">
    <property type="entry name" value="EcoEI_R_C_dom"/>
</dbReference>
<dbReference type="GO" id="GO:0005524">
    <property type="term" value="F:ATP binding"/>
    <property type="evidence" value="ECO:0007669"/>
    <property type="project" value="InterPro"/>
</dbReference>
<dbReference type="InterPro" id="IPR006935">
    <property type="entry name" value="Helicase/UvrB_N"/>
</dbReference>
<accession>A0AA36UJ16</accession>
<dbReference type="GO" id="GO:0006304">
    <property type="term" value="P:DNA modification"/>
    <property type="evidence" value="ECO:0007669"/>
    <property type="project" value="InterPro"/>
</dbReference>
<dbReference type="PANTHER" id="PTHR47396:SF1">
    <property type="entry name" value="ATP-DEPENDENT HELICASE IRC3-RELATED"/>
    <property type="match status" value="1"/>
</dbReference>
<dbReference type="InterPro" id="IPR050742">
    <property type="entry name" value="Helicase_Restrict-Modif_Enz"/>
</dbReference>
<dbReference type="GO" id="GO:0005829">
    <property type="term" value="C:cytosol"/>
    <property type="evidence" value="ECO:0007669"/>
    <property type="project" value="TreeGrafter"/>
</dbReference>
<evidence type="ECO:0000259" key="1">
    <source>
        <dbReference type="PROSITE" id="PS51192"/>
    </source>
</evidence>
<dbReference type="SUPFAM" id="SSF52540">
    <property type="entry name" value="P-loop containing nucleoside triphosphate hydrolases"/>
    <property type="match status" value="2"/>
</dbReference>